<keyword evidence="4" id="KW-1185">Reference proteome</keyword>
<dbReference type="InterPro" id="IPR000477">
    <property type="entry name" value="RT_dom"/>
</dbReference>
<feature type="region of interest" description="Disordered" evidence="1">
    <location>
        <begin position="1"/>
        <end position="25"/>
    </location>
</feature>
<dbReference type="AlphaFoldDB" id="A0A4Y2NFW5"/>
<protein>
    <recommendedName>
        <fullName evidence="2">Reverse transcriptase domain-containing protein</fullName>
    </recommendedName>
</protein>
<dbReference type="EMBL" id="BGPR01009022">
    <property type="protein sequence ID" value="GBN37460.1"/>
    <property type="molecule type" value="Genomic_DNA"/>
</dbReference>
<comment type="caution">
    <text evidence="3">The sequence shown here is derived from an EMBL/GenBank/DDBJ whole genome shotgun (WGS) entry which is preliminary data.</text>
</comment>
<accession>A0A4Y2NFW5</accession>
<gene>
    <name evidence="3" type="ORF">AVEN_88087_1</name>
</gene>
<dbReference type="PROSITE" id="PS50878">
    <property type="entry name" value="RT_POL"/>
    <property type="match status" value="1"/>
</dbReference>
<evidence type="ECO:0000259" key="2">
    <source>
        <dbReference type="PROSITE" id="PS50878"/>
    </source>
</evidence>
<feature type="domain" description="Reverse transcriptase" evidence="2">
    <location>
        <begin position="1"/>
        <end position="125"/>
    </location>
</feature>
<dbReference type="Pfam" id="PF00078">
    <property type="entry name" value="RVT_1"/>
    <property type="match status" value="1"/>
</dbReference>
<evidence type="ECO:0000313" key="4">
    <source>
        <dbReference type="Proteomes" id="UP000499080"/>
    </source>
</evidence>
<dbReference type="Proteomes" id="UP000499080">
    <property type="component" value="Unassembled WGS sequence"/>
</dbReference>
<sequence length="125" mass="13696">MTPTLEPGPLKTSSSRRTRSCSTLKEQPPLLPCKCSSGVSRFDSCHQYLNSYQDNGKVIITTNEGVTQHTQIRGCPQGFCSGPALWNLVAQGALNYNYSADVHLQAFTDDFLFVVAADIERALGR</sequence>
<evidence type="ECO:0000256" key="1">
    <source>
        <dbReference type="SAM" id="MobiDB-lite"/>
    </source>
</evidence>
<name>A0A4Y2NFW5_ARAVE</name>
<organism evidence="3 4">
    <name type="scientific">Araneus ventricosus</name>
    <name type="common">Orbweaver spider</name>
    <name type="synonym">Epeira ventricosa</name>
    <dbReference type="NCBI Taxonomy" id="182803"/>
    <lineage>
        <taxon>Eukaryota</taxon>
        <taxon>Metazoa</taxon>
        <taxon>Ecdysozoa</taxon>
        <taxon>Arthropoda</taxon>
        <taxon>Chelicerata</taxon>
        <taxon>Arachnida</taxon>
        <taxon>Araneae</taxon>
        <taxon>Araneomorphae</taxon>
        <taxon>Entelegynae</taxon>
        <taxon>Araneoidea</taxon>
        <taxon>Araneidae</taxon>
        <taxon>Araneus</taxon>
    </lineage>
</organism>
<evidence type="ECO:0000313" key="3">
    <source>
        <dbReference type="EMBL" id="GBN37460.1"/>
    </source>
</evidence>
<dbReference type="OrthoDB" id="411871at2759"/>
<reference evidence="3 4" key="1">
    <citation type="journal article" date="2019" name="Sci. Rep.">
        <title>Orb-weaving spider Araneus ventricosus genome elucidates the spidroin gene catalogue.</title>
        <authorList>
            <person name="Kono N."/>
            <person name="Nakamura H."/>
            <person name="Ohtoshi R."/>
            <person name="Moran D.A.P."/>
            <person name="Shinohara A."/>
            <person name="Yoshida Y."/>
            <person name="Fujiwara M."/>
            <person name="Mori M."/>
            <person name="Tomita M."/>
            <person name="Arakawa K."/>
        </authorList>
    </citation>
    <scope>NUCLEOTIDE SEQUENCE [LARGE SCALE GENOMIC DNA]</scope>
</reference>
<proteinExistence type="predicted"/>